<feature type="compositionally biased region" description="Basic residues" evidence="1">
    <location>
        <begin position="11"/>
        <end position="23"/>
    </location>
</feature>
<dbReference type="RefSeq" id="WP_377425215.1">
    <property type="nucleotide sequence ID" value="NZ_JBHSPR010000018.1"/>
</dbReference>
<keyword evidence="4" id="KW-1185">Reference proteome</keyword>
<gene>
    <name evidence="3" type="ORF">ACFP2T_23520</name>
</gene>
<feature type="region of interest" description="Disordered" evidence="1">
    <location>
        <begin position="1"/>
        <end position="28"/>
    </location>
</feature>
<evidence type="ECO:0000259" key="2">
    <source>
        <dbReference type="Pfam" id="PF00144"/>
    </source>
</evidence>
<evidence type="ECO:0000313" key="3">
    <source>
        <dbReference type="EMBL" id="MFC6019165.1"/>
    </source>
</evidence>
<dbReference type="InterPro" id="IPR001466">
    <property type="entry name" value="Beta-lactam-related"/>
</dbReference>
<dbReference type="EMBL" id="JBHSPR010000018">
    <property type="protein sequence ID" value="MFC6019165.1"/>
    <property type="molecule type" value="Genomic_DNA"/>
</dbReference>
<dbReference type="Proteomes" id="UP001596203">
    <property type="component" value="Unassembled WGS sequence"/>
</dbReference>
<protein>
    <submittedName>
        <fullName evidence="3">Serine hydrolase domain-containing protein</fullName>
        <ecNumber evidence="3">3.-.-.-</ecNumber>
    </submittedName>
</protein>
<dbReference type="GO" id="GO:0016787">
    <property type="term" value="F:hydrolase activity"/>
    <property type="evidence" value="ECO:0007669"/>
    <property type="project" value="UniProtKB-KW"/>
</dbReference>
<feature type="domain" description="Beta-lactamase-related" evidence="2">
    <location>
        <begin position="7"/>
        <end position="134"/>
    </location>
</feature>
<evidence type="ECO:0000313" key="4">
    <source>
        <dbReference type="Proteomes" id="UP001596203"/>
    </source>
</evidence>
<dbReference type="InterPro" id="IPR012338">
    <property type="entry name" value="Beta-lactam/transpept-like"/>
</dbReference>
<sequence>MPASHPDRTARRPPTRRRSRPRPVRSAGPYGRVLITAADVARFAQLHLAGAVAPDGTRLVSADSVAAMQRREVDVPDKWIVSADGWGLGWTLYDWDGIAGYGHDGAAIGQYAYLRVVPQAEVAVVLLTNGGGARQLYAALFRELLAELAGVRMPEAFGPAAQPPTVDLTPHLGSYRREGVVITVSQPDDGTARLRYEFVDGMKDFSPPLDMDLVPVSDTVFAASGAGPSFSEDYMPVVFATLTDGTACVYVGMRAAPKVG</sequence>
<feature type="compositionally biased region" description="Basic and acidic residues" evidence="1">
    <location>
        <begin position="1"/>
        <end position="10"/>
    </location>
</feature>
<keyword evidence="3" id="KW-0378">Hydrolase</keyword>
<dbReference type="Pfam" id="PF00144">
    <property type="entry name" value="Beta-lactamase"/>
    <property type="match status" value="1"/>
</dbReference>
<reference evidence="4" key="1">
    <citation type="journal article" date="2019" name="Int. J. Syst. Evol. Microbiol.">
        <title>The Global Catalogue of Microorganisms (GCM) 10K type strain sequencing project: providing services to taxonomists for standard genome sequencing and annotation.</title>
        <authorList>
            <consortium name="The Broad Institute Genomics Platform"/>
            <consortium name="The Broad Institute Genome Sequencing Center for Infectious Disease"/>
            <person name="Wu L."/>
            <person name="Ma J."/>
        </authorList>
    </citation>
    <scope>NUCLEOTIDE SEQUENCE [LARGE SCALE GENOMIC DNA]</scope>
    <source>
        <strain evidence="4">ZS-35-S2</strain>
    </source>
</reference>
<dbReference type="SUPFAM" id="SSF56601">
    <property type="entry name" value="beta-lactamase/transpeptidase-like"/>
    <property type="match status" value="1"/>
</dbReference>
<dbReference type="Gene3D" id="3.40.710.10">
    <property type="entry name" value="DD-peptidase/beta-lactamase superfamily"/>
    <property type="match status" value="1"/>
</dbReference>
<name>A0ABW1KBH7_9ACTN</name>
<dbReference type="EC" id="3.-.-.-" evidence="3"/>
<dbReference type="PANTHER" id="PTHR46825:SF9">
    <property type="entry name" value="BETA-LACTAMASE-RELATED DOMAIN-CONTAINING PROTEIN"/>
    <property type="match status" value="1"/>
</dbReference>
<dbReference type="PANTHER" id="PTHR46825">
    <property type="entry name" value="D-ALANYL-D-ALANINE-CARBOXYPEPTIDASE/ENDOPEPTIDASE AMPH"/>
    <property type="match status" value="1"/>
</dbReference>
<proteinExistence type="predicted"/>
<comment type="caution">
    <text evidence="3">The sequence shown here is derived from an EMBL/GenBank/DDBJ whole genome shotgun (WGS) entry which is preliminary data.</text>
</comment>
<dbReference type="InterPro" id="IPR050491">
    <property type="entry name" value="AmpC-like"/>
</dbReference>
<organism evidence="3 4">
    <name type="scientific">Plantactinospora solaniradicis</name>
    <dbReference type="NCBI Taxonomy" id="1723736"/>
    <lineage>
        <taxon>Bacteria</taxon>
        <taxon>Bacillati</taxon>
        <taxon>Actinomycetota</taxon>
        <taxon>Actinomycetes</taxon>
        <taxon>Micromonosporales</taxon>
        <taxon>Micromonosporaceae</taxon>
        <taxon>Plantactinospora</taxon>
    </lineage>
</organism>
<accession>A0ABW1KBH7</accession>
<evidence type="ECO:0000256" key="1">
    <source>
        <dbReference type="SAM" id="MobiDB-lite"/>
    </source>
</evidence>